<name>A0A1E5NYQ6_9ACTN</name>
<dbReference type="EMBL" id="MEHJ01000002">
    <property type="protein sequence ID" value="OEJ21418.1"/>
    <property type="molecule type" value="Genomic_DNA"/>
</dbReference>
<accession>A0A1E5NYQ6</accession>
<comment type="caution">
    <text evidence="1">The sequence shown here is derived from an EMBL/GenBank/DDBJ whole genome shotgun (WGS) entry which is preliminary data.</text>
</comment>
<sequence length="78" mass="8424">MTPKAIKEIDQVPESAMYDAVQKLSVADIEEISISDISALDSRPLKDLLNHAVSDRLAQHMGGTYTSPPKASIAEINS</sequence>
<dbReference type="STRING" id="285458.BGM19_38585"/>
<dbReference type="OrthoDB" id="9977868at2"/>
<keyword evidence="2" id="KW-1185">Reference proteome</keyword>
<protein>
    <submittedName>
        <fullName evidence="1">Uncharacterized protein</fullName>
    </submittedName>
</protein>
<organism evidence="1 2">
    <name type="scientific">Streptomyces agglomeratus</name>
    <dbReference type="NCBI Taxonomy" id="285458"/>
    <lineage>
        <taxon>Bacteria</taxon>
        <taxon>Bacillati</taxon>
        <taxon>Actinomycetota</taxon>
        <taxon>Actinomycetes</taxon>
        <taxon>Kitasatosporales</taxon>
        <taxon>Streptomycetaceae</taxon>
        <taxon>Streptomyces</taxon>
    </lineage>
</organism>
<evidence type="ECO:0000313" key="1">
    <source>
        <dbReference type="EMBL" id="OEJ21418.1"/>
    </source>
</evidence>
<reference evidence="1 2" key="1">
    <citation type="submission" date="2016-08" db="EMBL/GenBank/DDBJ databases">
        <title>Complete genome sequence of Streptomyces agglomeratus strain 6-3-2, a novel anti-MRSA actinomycete isolated from Wuli of Tebit, China.</title>
        <authorList>
            <person name="Chen X."/>
        </authorList>
    </citation>
    <scope>NUCLEOTIDE SEQUENCE [LARGE SCALE GENOMIC DNA]</scope>
    <source>
        <strain evidence="1 2">6-3-2</strain>
    </source>
</reference>
<dbReference type="RefSeq" id="WP_069931195.1">
    <property type="nucleotide sequence ID" value="NZ_MEHI01000005.1"/>
</dbReference>
<gene>
    <name evidence="1" type="ORF">AS594_38255</name>
</gene>
<proteinExistence type="predicted"/>
<dbReference type="AlphaFoldDB" id="A0A1E5NYQ6"/>
<dbReference type="Proteomes" id="UP000095759">
    <property type="component" value="Unassembled WGS sequence"/>
</dbReference>
<evidence type="ECO:0000313" key="2">
    <source>
        <dbReference type="Proteomes" id="UP000095759"/>
    </source>
</evidence>